<comment type="caution">
    <text evidence="3">The sequence shown here is derived from an EMBL/GenBank/DDBJ whole genome shotgun (WGS) entry which is preliminary data.</text>
</comment>
<evidence type="ECO:0008006" key="5">
    <source>
        <dbReference type="Google" id="ProtNLM"/>
    </source>
</evidence>
<feature type="transmembrane region" description="Helical" evidence="2">
    <location>
        <begin position="6"/>
        <end position="26"/>
    </location>
</feature>
<keyword evidence="2" id="KW-1133">Transmembrane helix</keyword>
<feature type="transmembrane region" description="Helical" evidence="2">
    <location>
        <begin position="104"/>
        <end position="127"/>
    </location>
</feature>
<dbReference type="InterPro" id="IPR003425">
    <property type="entry name" value="CCB3/YggT"/>
</dbReference>
<organism evidence="3 4">
    <name type="scientific">Lwoffella lincolnii</name>
    <dbReference type="NCBI Taxonomy" id="90241"/>
    <lineage>
        <taxon>Bacteria</taxon>
        <taxon>Pseudomonadati</taxon>
        <taxon>Pseudomonadota</taxon>
        <taxon>Gammaproteobacteria</taxon>
        <taxon>Moraxellales</taxon>
        <taxon>Moraxellaceae</taxon>
        <taxon>Lwoffella</taxon>
    </lineage>
</organism>
<keyword evidence="2" id="KW-0812">Transmembrane</keyword>
<dbReference type="GO" id="GO:0016020">
    <property type="term" value="C:membrane"/>
    <property type="evidence" value="ECO:0007669"/>
    <property type="project" value="InterPro"/>
</dbReference>
<evidence type="ECO:0000313" key="3">
    <source>
        <dbReference type="EMBL" id="OOS20250.1"/>
    </source>
</evidence>
<feature type="transmembrane region" description="Helical" evidence="2">
    <location>
        <begin position="63"/>
        <end position="84"/>
    </location>
</feature>
<gene>
    <name evidence="3" type="ORF">B0682_07645</name>
</gene>
<dbReference type="RefSeq" id="WP_078307923.1">
    <property type="nucleotide sequence ID" value="NZ_CP147511.1"/>
</dbReference>
<evidence type="ECO:0000256" key="2">
    <source>
        <dbReference type="SAM" id="Phobius"/>
    </source>
</evidence>
<dbReference type="Proteomes" id="UP000191094">
    <property type="component" value="Unassembled WGS sequence"/>
</dbReference>
<dbReference type="PANTHER" id="PTHR33219:SF14">
    <property type="entry name" value="PROTEIN COFACTOR ASSEMBLY OF COMPLEX C SUBUNIT B CCB3, CHLOROPLASTIC-RELATED"/>
    <property type="match status" value="1"/>
</dbReference>
<evidence type="ECO:0000313" key="4">
    <source>
        <dbReference type="Proteomes" id="UP000191094"/>
    </source>
</evidence>
<sequence length="190" mass="21208">MNQLLVTAFNMVTSFAMLLIFIRFMMQFAGINARNPYAEPAYKATQVVDMFGRIFPTIGDGRISLAAIVLMFLIRLIDLAGNALLSHHGYNPLELFFEGSLSLIIDFLSMCRYVIIGSIIVSWIVVFTNSMHPIIDIIMQLAEPILAPFRKITPNLGMIDLSPMIAFFVLILAEQALSIVESNMLPMVMG</sequence>
<keyword evidence="2" id="KW-0472">Membrane</keyword>
<reference evidence="3 4" key="1">
    <citation type="submission" date="2017-02" db="EMBL/GenBank/DDBJ databases">
        <title>Draft genome sequence of Moraxella lincolnii CCUG 9405T type strain.</title>
        <authorList>
            <person name="Salva-Serra F."/>
            <person name="Engstrom-Jakobsson H."/>
            <person name="Thorell K."/>
            <person name="Jaen-Luchoro D."/>
            <person name="Gonzales-Siles L."/>
            <person name="Karlsson R."/>
            <person name="Yazdan S."/>
            <person name="Boulund F."/>
            <person name="Johnning A."/>
            <person name="Engstrand L."/>
            <person name="Kristiansson E."/>
            <person name="Moore E."/>
        </authorList>
    </citation>
    <scope>NUCLEOTIDE SEQUENCE [LARGE SCALE GENOMIC DNA]</scope>
    <source>
        <strain evidence="3 4">CCUG 9405</strain>
    </source>
</reference>
<accession>A0A1T0CD31</accession>
<dbReference type="Pfam" id="PF02325">
    <property type="entry name" value="CCB3_YggT"/>
    <property type="match status" value="1"/>
</dbReference>
<proteinExistence type="inferred from homology"/>
<name>A0A1T0CD31_9GAMM</name>
<dbReference type="PANTHER" id="PTHR33219">
    <property type="entry name" value="YLMG HOMOLOG PROTEIN 2, CHLOROPLASTIC"/>
    <property type="match status" value="1"/>
</dbReference>
<protein>
    <recommendedName>
        <fullName evidence="5">YggT family protein</fullName>
    </recommendedName>
</protein>
<evidence type="ECO:0000256" key="1">
    <source>
        <dbReference type="ARBA" id="ARBA00010894"/>
    </source>
</evidence>
<dbReference type="AlphaFoldDB" id="A0A1T0CD31"/>
<dbReference type="EMBL" id="MUYT01000009">
    <property type="protein sequence ID" value="OOS20250.1"/>
    <property type="molecule type" value="Genomic_DNA"/>
</dbReference>
<dbReference type="STRING" id="90241.B0682_07645"/>
<feature type="transmembrane region" description="Helical" evidence="2">
    <location>
        <begin position="161"/>
        <end position="180"/>
    </location>
</feature>
<keyword evidence="4" id="KW-1185">Reference proteome</keyword>
<comment type="similarity">
    <text evidence="1">Belongs to the YggT family.</text>
</comment>
<dbReference type="OrthoDB" id="9806665at2"/>